<dbReference type="GO" id="GO:0003677">
    <property type="term" value="F:DNA binding"/>
    <property type="evidence" value="ECO:0007669"/>
    <property type="project" value="InterPro"/>
</dbReference>
<dbReference type="InterPro" id="IPR007219">
    <property type="entry name" value="XnlR_reg_dom"/>
</dbReference>
<sequence length="639" mass="72733">MPNNPPERPKKLQRISQACDLCHRRSIRCRPSSENPQHQCQNCYDFAVDCTYNRPSRRRRNQSVPQISPPNLLPSQQQGISPSSPAVKVEGQFNDQNETAFAGLGFTDRTGAYVAVREGRPEDHLGIAWRSFASASLSPIERCLEVYMEILYPMFPFFHEPTLWSRIRRKDHLTDRGFFASIMAACALASARARDGAISTRRGLDESIEQASETFFSAAQDVIYKDLGKTMGLGYVRACALLALTSIQYGQKQSMHQFMGHYHTLSAMQHLHDEDQWPAEIPVEEREERRRLFWAMYSWDIYTSVVFDSVMRLGETHCNVRYPIEVNDEELSPNVASPPNNELNWLRGWNFTVDLYRILEHATRRLRRKKLGQREDRVSVVHLMVGDGISDERLMENVLDLYNQLPRRFKEYQVPATGDKSQDLYGFQAANIQATLLLVRITLFDANSHERSLHQKCDVAREVLHAFEQIDPTYLRALSTPLVHHIGGIGKILGSVMQGTLTEDSYQRVRGLVHQMADLLGGLESGLHPTTNVSRDLRQQIDKIDLFMSGQRQILASFPQQQQQPQQLAPNGIDHGFSNGTALLHHTNALGMSTPLDEFQLPADVVDGWPFPMDFGAVPEGQYQMPNGFSDDRQGHHHR</sequence>
<feature type="domain" description="Zn(2)-C6 fungal-type" evidence="4">
    <location>
        <begin position="18"/>
        <end position="52"/>
    </location>
</feature>
<keyword evidence="2" id="KW-0539">Nucleus</keyword>
<dbReference type="PANTHER" id="PTHR46910:SF18">
    <property type="entry name" value="ZN(II)2CYS6 TRANSCRIPTION FACTOR (EUROFUNG)"/>
    <property type="match status" value="1"/>
</dbReference>
<feature type="region of interest" description="Disordered" evidence="3">
    <location>
        <begin position="620"/>
        <end position="639"/>
    </location>
</feature>
<keyword evidence="6" id="KW-1185">Reference proteome</keyword>
<evidence type="ECO:0000313" key="5">
    <source>
        <dbReference type="EMBL" id="CAK3799631.1"/>
    </source>
</evidence>
<feature type="region of interest" description="Disordered" evidence="3">
    <location>
        <begin position="56"/>
        <end position="88"/>
    </location>
</feature>
<dbReference type="Gene3D" id="4.10.240.10">
    <property type="entry name" value="Zn(2)-C6 fungal-type DNA-binding domain"/>
    <property type="match status" value="1"/>
</dbReference>
<comment type="caution">
    <text evidence="5">The sequence shown here is derived from an EMBL/GenBank/DDBJ whole genome shotgun (WGS) entry which is preliminary data.</text>
</comment>
<organism evidence="5 6">
    <name type="scientific">Lecanosticta acicola</name>
    <dbReference type="NCBI Taxonomy" id="111012"/>
    <lineage>
        <taxon>Eukaryota</taxon>
        <taxon>Fungi</taxon>
        <taxon>Dikarya</taxon>
        <taxon>Ascomycota</taxon>
        <taxon>Pezizomycotina</taxon>
        <taxon>Dothideomycetes</taxon>
        <taxon>Dothideomycetidae</taxon>
        <taxon>Mycosphaerellales</taxon>
        <taxon>Mycosphaerellaceae</taxon>
        <taxon>Lecanosticta</taxon>
    </lineage>
</organism>
<dbReference type="GO" id="GO:0000981">
    <property type="term" value="F:DNA-binding transcription factor activity, RNA polymerase II-specific"/>
    <property type="evidence" value="ECO:0007669"/>
    <property type="project" value="InterPro"/>
</dbReference>
<dbReference type="Pfam" id="PF00172">
    <property type="entry name" value="Zn_clus"/>
    <property type="match status" value="1"/>
</dbReference>
<dbReference type="PROSITE" id="PS50048">
    <property type="entry name" value="ZN2_CY6_FUNGAL_2"/>
    <property type="match status" value="1"/>
</dbReference>
<evidence type="ECO:0000256" key="1">
    <source>
        <dbReference type="ARBA" id="ARBA00022723"/>
    </source>
</evidence>
<dbReference type="CDD" id="cd00067">
    <property type="entry name" value="GAL4"/>
    <property type="match status" value="1"/>
</dbReference>
<dbReference type="AlphaFoldDB" id="A0AAI8YRU9"/>
<feature type="compositionally biased region" description="Basic and acidic residues" evidence="3">
    <location>
        <begin position="630"/>
        <end position="639"/>
    </location>
</feature>
<dbReference type="GO" id="GO:0006351">
    <property type="term" value="P:DNA-templated transcription"/>
    <property type="evidence" value="ECO:0007669"/>
    <property type="project" value="InterPro"/>
</dbReference>
<dbReference type="InterPro" id="IPR036864">
    <property type="entry name" value="Zn2-C6_fun-type_DNA-bd_sf"/>
</dbReference>
<evidence type="ECO:0000256" key="2">
    <source>
        <dbReference type="ARBA" id="ARBA00023242"/>
    </source>
</evidence>
<dbReference type="CDD" id="cd12148">
    <property type="entry name" value="fungal_TF_MHR"/>
    <property type="match status" value="1"/>
</dbReference>
<dbReference type="Proteomes" id="UP001296104">
    <property type="component" value="Unassembled WGS sequence"/>
</dbReference>
<name>A0AAI8YRU9_9PEZI</name>
<dbReference type="InterPro" id="IPR001138">
    <property type="entry name" value="Zn2Cys6_DnaBD"/>
</dbReference>
<dbReference type="Pfam" id="PF04082">
    <property type="entry name" value="Fungal_trans"/>
    <property type="match status" value="1"/>
</dbReference>
<dbReference type="SMART" id="SM00066">
    <property type="entry name" value="GAL4"/>
    <property type="match status" value="1"/>
</dbReference>
<accession>A0AAI8YRU9</accession>
<gene>
    <name evidence="5" type="ORF">LECACI_7A000837</name>
</gene>
<reference evidence="5" key="1">
    <citation type="submission" date="2023-11" db="EMBL/GenBank/DDBJ databases">
        <authorList>
            <person name="Alioto T."/>
            <person name="Alioto T."/>
            <person name="Gomez Garrido J."/>
        </authorList>
    </citation>
    <scope>NUCLEOTIDE SEQUENCE</scope>
</reference>
<dbReference type="PANTHER" id="PTHR46910">
    <property type="entry name" value="TRANSCRIPTION FACTOR PDR1"/>
    <property type="match status" value="1"/>
</dbReference>
<evidence type="ECO:0000256" key="3">
    <source>
        <dbReference type="SAM" id="MobiDB-lite"/>
    </source>
</evidence>
<evidence type="ECO:0000259" key="4">
    <source>
        <dbReference type="PROSITE" id="PS50048"/>
    </source>
</evidence>
<dbReference type="SUPFAM" id="SSF57701">
    <property type="entry name" value="Zn2/Cys6 DNA-binding domain"/>
    <property type="match status" value="1"/>
</dbReference>
<feature type="compositionally biased region" description="Low complexity" evidence="3">
    <location>
        <begin position="74"/>
        <end position="85"/>
    </location>
</feature>
<dbReference type="InterPro" id="IPR050987">
    <property type="entry name" value="AtrR-like"/>
</dbReference>
<evidence type="ECO:0000313" key="6">
    <source>
        <dbReference type="Proteomes" id="UP001296104"/>
    </source>
</evidence>
<proteinExistence type="predicted"/>
<dbReference type="EMBL" id="CAVMBE010000003">
    <property type="protein sequence ID" value="CAK3799631.1"/>
    <property type="molecule type" value="Genomic_DNA"/>
</dbReference>
<protein>
    <submittedName>
        <fullName evidence="5">Unnamed protein product</fullName>
    </submittedName>
</protein>
<dbReference type="GO" id="GO:0008270">
    <property type="term" value="F:zinc ion binding"/>
    <property type="evidence" value="ECO:0007669"/>
    <property type="project" value="InterPro"/>
</dbReference>
<keyword evidence="1" id="KW-0479">Metal-binding</keyword>